<dbReference type="GO" id="GO:0008270">
    <property type="term" value="F:zinc ion binding"/>
    <property type="evidence" value="ECO:0007669"/>
    <property type="project" value="UniProtKB-KW"/>
</dbReference>
<keyword evidence="6" id="KW-0804">Transcription</keyword>
<organism evidence="10 11">
    <name type="scientific">Adineta steineri</name>
    <dbReference type="NCBI Taxonomy" id="433720"/>
    <lineage>
        <taxon>Eukaryota</taxon>
        <taxon>Metazoa</taxon>
        <taxon>Spiralia</taxon>
        <taxon>Gnathifera</taxon>
        <taxon>Rotifera</taxon>
        <taxon>Eurotatoria</taxon>
        <taxon>Bdelloidea</taxon>
        <taxon>Adinetida</taxon>
        <taxon>Adinetidae</taxon>
        <taxon>Adineta</taxon>
    </lineage>
</organism>
<evidence type="ECO:0000256" key="3">
    <source>
        <dbReference type="ARBA" id="ARBA00022833"/>
    </source>
</evidence>
<feature type="domain" description="Nuclear receptor" evidence="9">
    <location>
        <begin position="15"/>
        <end position="86"/>
    </location>
</feature>
<dbReference type="InterPro" id="IPR001628">
    <property type="entry name" value="Znf_hrmn_rcpt"/>
</dbReference>
<dbReference type="GO" id="GO:0043565">
    <property type="term" value="F:sequence-specific DNA binding"/>
    <property type="evidence" value="ECO:0007669"/>
    <property type="project" value="InterPro"/>
</dbReference>
<keyword evidence="4" id="KW-0805">Transcription regulation</keyword>
<dbReference type="Proteomes" id="UP000663832">
    <property type="component" value="Unassembled WGS sequence"/>
</dbReference>
<dbReference type="GO" id="GO:0003700">
    <property type="term" value="F:DNA-binding transcription factor activity"/>
    <property type="evidence" value="ECO:0007669"/>
    <property type="project" value="InterPro"/>
</dbReference>
<dbReference type="SUPFAM" id="SSF57716">
    <property type="entry name" value="Glucocorticoid receptor-like (DNA-binding domain)"/>
    <property type="match status" value="1"/>
</dbReference>
<dbReference type="PRINTS" id="PR00047">
    <property type="entry name" value="STROIDFINGER"/>
</dbReference>
<keyword evidence="7" id="KW-0675">Receptor</keyword>
<evidence type="ECO:0000256" key="7">
    <source>
        <dbReference type="ARBA" id="ARBA00023170"/>
    </source>
</evidence>
<reference evidence="10" key="1">
    <citation type="submission" date="2021-02" db="EMBL/GenBank/DDBJ databases">
        <authorList>
            <person name="Nowell W R."/>
        </authorList>
    </citation>
    <scope>NUCLEOTIDE SEQUENCE</scope>
</reference>
<evidence type="ECO:0000259" key="9">
    <source>
        <dbReference type="PROSITE" id="PS51030"/>
    </source>
</evidence>
<evidence type="ECO:0000313" key="10">
    <source>
        <dbReference type="EMBL" id="CAF1350914.1"/>
    </source>
</evidence>
<dbReference type="InterPro" id="IPR050200">
    <property type="entry name" value="Nuclear_hormone_rcpt_NR3"/>
</dbReference>
<evidence type="ECO:0000313" key="11">
    <source>
        <dbReference type="Proteomes" id="UP000663832"/>
    </source>
</evidence>
<dbReference type="InterPro" id="IPR013088">
    <property type="entry name" value="Znf_NHR/GATA"/>
</dbReference>
<dbReference type="CDD" id="cd06916">
    <property type="entry name" value="NR_DBD_like"/>
    <property type="match status" value="1"/>
</dbReference>
<sequence>MESKKILSKETFPPPLICLVCGDVARGMNFEVITCMSCKAFFRRKKESRCLLDNDCIITKQTRGACSACRLKKCFTLGMDPKVLRGTTKRAAAYINSQQQQQQQQTYVPQPTTISLLSKDHSTLTFDEWNILSNIVHAYDEQNIVVRIQHALQEQSSLPLKLRSKQSSTLDLVGLFYTAIQPFIERSPYFHDLPIVVRQVLIHNNLNGTGAFNSLFGALQANVFDNEAHILNCNEIYGAEYVKESERVMRRLESDTTLIKMLLIILVFSSNCSIISSEQIFSLSYTSTTSAMILTHVQDIFVVILWKYLVYKYGFIEAVRRLNRLVKNYLDLLNRVHENHSKQHAEMVNIIVEKTADSLALN</sequence>
<dbReference type="Pfam" id="PF00105">
    <property type="entry name" value="zf-C4"/>
    <property type="match status" value="1"/>
</dbReference>
<comment type="caution">
    <text evidence="10">The sequence shown here is derived from an EMBL/GenBank/DDBJ whole genome shotgun (WGS) entry which is preliminary data.</text>
</comment>
<dbReference type="PANTHER" id="PTHR48092">
    <property type="entry name" value="KNIRPS-RELATED PROTEIN-RELATED"/>
    <property type="match status" value="1"/>
</dbReference>
<evidence type="ECO:0000256" key="6">
    <source>
        <dbReference type="ARBA" id="ARBA00023163"/>
    </source>
</evidence>
<name>A0A815HEZ0_9BILA</name>
<keyword evidence="11" id="KW-1185">Reference proteome</keyword>
<proteinExistence type="predicted"/>
<dbReference type="SMART" id="SM00399">
    <property type="entry name" value="ZnF_C4"/>
    <property type="match status" value="1"/>
</dbReference>
<dbReference type="EMBL" id="CAJNOM010000316">
    <property type="protein sequence ID" value="CAF1350914.1"/>
    <property type="molecule type" value="Genomic_DNA"/>
</dbReference>
<keyword evidence="8" id="KW-0539">Nucleus</keyword>
<dbReference type="Gene3D" id="3.30.50.10">
    <property type="entry name" value="Erythroid Transcription Factor GATA-1, subunit A"/>
    <property type="match status" value="1"/>
</dbReference>
<keyword evidence="5" id="KW-0238">DNA-binding</keyword>
<evidence type="ECO:0000256" key="4">
    <source>
        <dbReference type="ARBA" id="ARBA00023015"/>
    </source>
</evidence>
<dbReference type="PROSITE" id="PS51030">
    <property type="entry name" value="NUCLEAR_REC_DBD_2"/>
    <property type="match status" value="1"/>
</dbReference>
<keyword evidence="1" id="KW-0479">Metal-binding</keyword>
<dbReference type="PROSITE" id="PS00031">
    <property type="entry name" value="NUCLEAR_REC_DBD_1"/>
    <property type="match status" value="1"/>
</dbReference>
<evidence type="ECO:0000256" key="1">
    <source>
        <dbReference type="ARBA" id="ARBA00022723"/>
    </source>
</evidence>
<evidence type="ECO:0000256" key="8">
    <source>
        <dbReference type="ARBA" id="ARBA00023242"/>
    </source>
</evidence>
<evidence type="ECO:0000256" key="2">
    <source>
        <dbReference type="ARBA" id="ARBA00022771"/>
    </source>
</evidence>
<keyword evidence="3" id="KW-0862">Zinc</keyword>
<protein>
    <recommendedName>
        <fullName evidence="9">Nuclear receptor domain-containing protein</fullName>
    </recommendedName>
</protein>
<evidence type="ECO:0000256" key="5">
    <source>
        <dbReference type="ARBA" id="ARBA00023125"/>
    </source>
</evidence>
<accession>A0A815HEZ0</accession>
<gene>
    <name evidence="10" type="ORF">QVE165_LOCUS33983</name>
</gene>
<keyword evidence="2" id="KW-0863">Zinc-finger</keyword>
<dbReference type="OrthoDB" id="5850793at2759"/>
<dbReference type="AlphaFoldDB" id="A0A815HEZ0"/>